<dbReference type="OrthoDB" id="8451682at2"/>
<proteinExistence type="predicted"/>
<dbReference type="AlphaFoldDB" id="A0A2S9Q814"/>
<dbReference type="EMBL" id="PUEJ01000008">
    <property type="protein sequence ID" value="PRH85498.1"/>
    <property type="molecule type" value="Genomic_DNA"/>
</dbReference>
<organism evidence="2 3">
    <name type="scientific">Labrys okinawensis</name>
    <dbReference type="NCBI Taxonomy" id="346911"/>
    <lineage>
        <taxon>Bacteria</taxon>
        <taxon>Pseudomonadati</taxon>
        <taxon>Pseudomonadota</taxon>
        <taxon>Alphaproteobacteria</taxon>
        <taxon>Hyphomicrobiales</taxon>
        <taxon>Xanthobacteraceae</taxon>
        <taxon>Labrys</taxon>
    </lineage>
</organism>
<gene>
    <name evidence="2" type="ORF">C5L14_21150</name>
</gene>
<reference evidence="2 3" key="1">
    <citation type="submission" date="2018-02" db="EMBL/GenBank/DDBJ databases">
        <title>Whole genome sequencing of endophytic bacterium.</title>
        <authorList>
            <person name="Eedara R."/>
            <person name="Podile A.R."/>
        </authorList>
    </citation>
    <scope>NUCLEOTIDE SEQUENCE [LARGE SCALE GENOMIC DNA]</scope>
    <source>
        <strain evidence="2 3">RP1T</strain>
    </source>
</reference>
<evidence type="ECO:0000313" key="2">
    <source>
        <dbReference type="EMBL" id="PRH85498.1"/>
    </source>
</evidence>
<keyword evidence="3" id="KW-1185">Reference proteome</keyword>
<name>A0A2S9Q814_9HYPH</name>
<dbReference type="RefSeq" id="WP_105864058.1">
    <property type="nucleotide sequence ID" value="NZ_PUEJ01000008.1"/>
</dbReference>
<sequence length="112" mass="11861">MTDADGNPSGRPRSPRRRPGTAPKSASTGLGEAFLAALHADFLAHGAGAIERVRLDNPTAYIKLCDALLPKDVASPLDERGLSDEELDRRIGEILRQCQSAGLEIGTAQAAR</sequence>
<evidence type="ECO:0000256" key="1">
    <source>
        <dbReference type="SAM" id="MobiDB-lite"/>
    </source>
</evidence>
<protein>
    <submittedName>
        <fullName evidence="2">Uncharacterized protein</fullName>
    </submittedName>
</protein>
<accession>A0A2S9Q814</accession>
<dbReference type="Proteomes" id="UP000237682">
    <property type="component" value="Unassembled WGS sequence"/>
</dbReference>
<feature type="region of interest" description="Disordered" evidence="1">
    <location>
        <begin position="1"/>
        <end position="28"/>
    </location>
</feature>
<evidence type="ECO:0000313" key="3">
    <source>
        <dbReference type="Proteomes" id="UP000237682"/>
    </source>
</evidence>
<comment type="caution">
    <text evidence="2">The sequence shown here is derived from an EMBL/GenBank/DDBJ whole genome shotgun (WGS) entry which is preliminary data.</text>
</comment>